<evidence type="ECO:0000259" key="2">
    <source>
        <dbReference type="PROSITE" id="PS50112"/>
    </source>
</evidence>
<protein>
    <submittedName>
        <fullName evidence="6">EAL domain-containing protein</fullName>
    </submittedName>
</protein>
<feature type="domain" description="PAS" evidence="2">
    <location>
        <begin position="143"/>
        <end position="178"/>
    </location>
</feature>
<organism evidence="6 7">
    <name type="scientific">Noviluteimonas lactosilytica</name>
    <dbReference type="NCBI Taxonomy" id="2888523"/>
    <lineage>
        <taxon>Bacteria</taxon>
        <taxon>Pseudomonadati</taxon>
        <taxon>Pseudomonadota</taxon>
        <taxon>Gammaproteobacteria</taxon>
        <taxon>Lysobacterales</taxon>
        <taxon>Lysobacteraceae</taxon>
        <taxon>Noviluteimonas</taxon>
    </lineage>
</organism>
<dbReference type="NCBIfam" id="TIGR00254">
    <property type="entry name" value="GGDEF"/>
    <property type="match status" value="1"/>
</dbReference>
<dbReference type="InterPro" id="IPR035919">
    <property type="entry name" value="EAL_sf"/>
</dbReference>
<feature type="coiled-coil region" evidence="1">
    <location>
        <begin position="3"/>
        <end position="30"/>
    </location>
</feature>
<keyword evidence="7" id="KW-1185">Reference proteome</keyword>
<dbReference type="InterPro" id="IPR001610">
    <property type="entry name" value="PAC"/>
</dbReference>
<feature type="domain" description="PAS" evidence="2">
    <location>
        <begin position="27"/>
        <end position="80"/>
    </location>
</feature>
<dbReference type="SMART" id="SM00052">
    <property type="entry name" value="EAL"/>
    <property type="match status" value="1"/>
</dbReference>
<evidence type="ECO:0000259" key="3">
    <source>
        <dbReference type="PROSITE" id="PS50113"/>
    </source>
</evidence>
<evidence type="ECO:0000256" key="1">
    <source>
        <dbReference type="SAM" id="Coils"/>
    </source>
</evidence>
<dbReference type="SUPFAM" id="SSF141868">
    <property type="entry name" value="EAL domain-like"/>
    <property type="match status" value="1"/>
</dbReference>
<gene>
    <name evidence="6" type="ORF">LK996_02400</name>
</gene>
<dbReference type="CDD" id="cd00130">
    <property type="entry name" value="PAS"/>
    <property type="match status" value="2"/>
</dbReference>
<dbReference type="SUPFAM" id="SSF55073">
    <property type="entry name" value="Nucleotide cyclase"/>
    <property type="match status" value="1"/>
</dbReference>
<dbReference type="PANTHER" id="PTHR44757">
    <property type="entry name" value="DIGUANYLATE CYCLASE DGCP"/>
    <property type="match status" value="1"/>
</dbReference>
<dbReference type="NCBIfam" id="TIGR00229">
    <property type="entry name" value="sensory_box"/>
    <property type="match status" value="2"/>
</dbReference>
<dbReference type="InterPro" id="IPR000014">
    <property type="entry name" value="PAS"/>
</dbReference>
<dbReference type="InterPro" id="IPR000700">
    <property type="entry name" value="PAS-assoc_C"/>
</dbReference>
<proteinExistence type="predicted"/>
<dbReference type="CDD" id="cd01948">
    <property type="entry name" value="EAL"/>
    <property type="match status" value="1"/>
</dbReference>
<dbReference type="PROSITE" id="PS50887">
    <property type="entry name" value="GGDEF"/>
    <property type="match status" value="1"/>
</dbReference>
<dbReference type="SUPFAM" id="SSF55785">
    <property type="entry name" value="PYP-like sensor domain (PAS domain)"/>
    <property type="match status" value="3"/>
</dbReference>
<dbReference type="Pfam" id="PF13188">
    <property type="entry name" value="PAS_8"/>
    <property type="match status" value="1"/>
</dbReference>
<sequence length="827" mass="91452">MSDEALRRKLAEAQAALQAATAALETERHRFRVLFDAVPDPVSIIDWDGTVLDLNKAGMAAYSRPREDIIGKGIETLNPDLPRDHLAPVWEVLNRGGTYVVEVTNMRADGTRFPVEVHSAGFDDEGRRCIVAVARDLSRRHEAEVRYRELMEVIDKGILVRGADGRVTYANPAAMRILKMPPGASLAEEFAPGRYLVFDEHGKELPDQELPSFRALRTGMTSPSTVLGFFNLTTKRLTWLSITSVPQFAPGADKPHQVLSMFSDVTAFKRDITLFDRVQDLAHIGGWEWDANSELVYLTNEAQRMLGLARATASMGELQACLRETERKRFHEALMRAVEHGEGFEMDLQGIGADGHTLWIRIIGESEAADPTGTRLTGTFQDITETKQAEETLRVQARTDPLTMLLNRDAVLEELEARLSDPSHADVAVLYIDLDRFKIVNDVLGHAAGDQVIASAARRIQRAVATEGLIARFGGDEFLVVCSTSDDAARPQRLAAAILAAFGDAFRMAGEEFTITASIGIARAPDHGDRPQVLIQNADVAMYDSKRRARNGWQDFSPALAEQQLQRLQLETHLRRAVDNRELKLVYQPQVELATGRVFAAEALIRWRNDTLGEMRPDHFIGHAETTGDIVRIGGWVLREACQQMRRWRDAGLPIERIAVNVSYRQFLAEDLSETVAEALASAGLPGDALELEFTERVLIEDAPDTLSTFAALRMLGVLLSIDDFGEGYSALNYLRRLPIHGLKLSQQFLSGVPHNTSDVAICQAVAGIAQSLGLGLVAEGVENDAQRQFLIRLGVKLGQGFLYAPGLTPDEFAMRVTRQITKEAHA</sequence>
<dbReference type="PROSITE" id="PS50112">
    <property type="entry name" value="PAS"/>
    <property type="match status" value="2"/>
</dbReference>
<dbReference type="InterPro" id="IPR043128">
    <property type="entry name" value="Rev_trsase/Diguanyl_cyclase"/>
</dbReference>
<dbReference type="Pfam" id="PF13426">
    <property type="entry name" value="PAS_9"/>
    <property type="match status" value="2"/>
</dbReference>
<dbReference type="Proteomes" id="UP001165293">
    <property type="component" value="Unassembled WGS sequence"/>
</dbReference>
<dbReference type="InterPro" id="IPR052155">
    <property type="entry name" value="Biofilm_reg_signaling"/>
</dbReference>
<feature type="domain" description="PAC" evidence="3">
    <location>
        <begin position="342"/>
        <end position="395"/>
    </location>
</feature>
<dbReference type="EMBL" id="JAJGAK010000001">
    <property type="protein sequence ID" value="MCC8361936.1"/>
    <property type="molecule type" value="Genomic_DNA"/>
</dbReference>
<dbReference type="InterPro" id="IPR029787">
    <property type="entry name" value="Nucleotide_cyclase"/>
</dbReference>
<dbReference type="SMART" id="SM00086">
    <property type="entry name" value="PAC"/>
    <property type="match status" value="3"/>
</dbReference>
<dbReference type="SMART" id="SM00091">
    <property type="entry name" value="PAS"/>
    <property type="match status" value="3"/>
</dbReference>
<feature type="domain" description="EAL" evidence="4">
    <location>
        <begin position="567"/>
        <end position="821"/>
    </location>
</feature>
<name>A0ABS8JEA3_9GAMM</name>
<dbReference type="Pfam" id="PF00563">
    <property type="entry name" value="EAL"/>
    <property type="match status" value="1"/>
</dbReference>
<dbReference type="Gene3D" id="3.20.20.450">
    <property type="entry name" value="EAL domain"/>
    <property type="match status" value="1"/>
</dbReference>
<feature type="domain" description="PAC" evidence="3">
    <location>
        <begin position="99"/>
        <end position="149"/>
    </location>
</feature>
<evidence type="ECO:0000313" key="7">
    <source>
        <dbReference type="Proteomes" id="UP001165293"/>
    </source>
</evidence>
<reference evidence="6" key="1">
    <citation type="submission" date="2021-10" db="EMBL/GenBank/DDBJ databases">
        <authorList>
            <person name="Lyu M."/>
            <person name="Wang X."/>
            <person name="Meng X."/>
            <person name="Xu K."/>
        </authorList>
    </citation>
    <scope>NUCLEOTIDE SEQUENCE</scope>
    <source>
        <strain evidence="6">A6</strain>
    </source>
</reference>
<dbReference type="Pfam" id="PF00990">
    <property type="entry name" value="GGDEF"/>
    <property type="match status" value="1"/>
</dbReference>
<dbReference type="InterPro" id="IPR035965">
    <property type="entry name" value="PAS-like_dom_sf"/>
</dbReference>
<dbReference type="RefSeq" id="WP_230525579.1">
    <property type="nucleotide sequence ID" value="NZ_JAJGAK010000001.1"/>
</dbReference>
<dbReference type="PROSITE" id="PS50113">
    <property type="entry name" value="PAC"/>
    <property type="match status" value="2"/>
</dbReference>
<dbReference type="SMART" id="SM00267">
    <property type="entry name" value="GGDEF"/>
    <property type="match status" value="1"/>
</dbReference>
<feature type="domain" description="GGDEF" evidence="5">
    <location>
        <begin position="425"/>
        <end position="558"/>
    </location>
</feature>
<evidence type="ECO:0000259" key="4">
    <source>
        <dbReference type="PROSITE" id="PS50883"/>
    </source>
</evidence>
<dbReference type="Gene3D" id="3.30.450.20">
    <property type="entry name" value="PAS domain"/>
    <property type="match status" value="3"/>
</dbReference>
<accession>A0ABS8JEA3</accession>
<dbReference type="Gene3D" id="3.30.70.270">
    <property type="match status" value="1"/>
</dbReference>
<comment type="caution">
    <text evidence="6">The sequence shown here is derived from an EMBL/GenBank/DDBJ whole genome shotgun (WGS) entry which is preliminary data.</text>
</comment>
<keyword evidence="1" id="KW-0175">Coiled coil</keyword>
<dbReference type="InterPro" id="IPR001633">
    <property type="entry name" value="EAL_dom"/>
</dbReference>
<dbReference type="PANTHER" id="PTHR44757:SF2">
    <property type="entry name" value="BIOFILM ARCHITECTURE MAINTENANCE PROTEIN MBAA"/>
    <property type="match status" value="1"/>
</dbReference>
<evidence type="ECO:0000259" key="5">
    <source>
        <dbReference type="PROSITE" id="PS50887"/>
    </source>
</evidence>
<evidence type="ECO:0000313" key="6">
    <source>
        <dbReference type="EMBL" id="MCC8361936.1"/>
    </source>
</evidence>
<dbReference type="CDD" id="cd01949">
    <property type="entry name" value="GGDEF"/>
    <property type="match status" value="1"/>
</dbReference>
<dbReference type="InterPro" id="IPR000160">
    <property type="entry name" value="GGDEF_dom"/>
</dbReference>
<dbReference type="PROSITE" id="PS50883">
    <property type="entry name" value="EAL"/>
    <property type="match status" value="1"/>
</dbReference>